<sequence length="269" mass="29570">MHACSSVLPMRCSKHAFQAQCSNLHKSIKKLSRRSDYSHGLNRFNPVSSKAAVLKANASTRDAEVIVVGAGIAGLSAALHLKKKGVKDILVIESGEAVGGRVKTDRVDGFLLDQGFQIFLTGYPEAQAALDYKALDLKPFYAGAKVWLNGSFHQVADPFRHPVDGILSLTNPIGTVFDKILVGLIRFRCLLGSEDNMMARSESSLAERLKKHPIDYRAAIRPDSETVNQVRSFGNCVVWEMVLQTEVNYGLLCADCHASWINKFIPLDL</sequence>
<feature type="domain" description="Amine oxidase" evidence="1">
    <location>
        <begin position="72"/>
        <end position="233"/>
    </location>
</feature>
<accession>A0A250XTK8</accession>
<name>A0A250XTK8_9CHLO</name>
<evidence type="ECO:0000259" key="1">
    <source>
        <dbReference type="Pfam" id="PF01593"/>
    </source>
</evidence>
<gene>
    <name evidence="2" type="ORF">CEUSTIGMA_g13806.t1</name>
</gene>
<dbReference type="Proteomes" id="UP000232323">
    <property type="component" value="Unassembled WGS sequence"/>
</dbReference>
<dbReference type="Gene3D" id="3.50.50.60">
    <property type="entry name" value="FAD/NAD(P)-binding domain"/>
    <property type="match status" value="1"/>
</dbReference>
<dbReference type="InterPro" id="IPR036188">
    <property type="entry name" value="FAD/NAD-bd_sf"/>
</dbReference>
<dbReference type="GO" id="GO:0016491">
    <property type="term" value="F:oxidoreductase activity"/>
    <property type="evidence" value="ECO:0007669"/>
    <property type="project" value="InterPro"/>
</dbReference>
<protein>
    <recommendedName>
        <fullName evidence="1">Amine oxidase domain-containing protein</fullName>
    </recommendedName>
</protein>
<dbReference type="InterPro" id="IPR002937">
    <property type="entry name" value="Amino_oxidase"/>
</dbReference>
<dbReference type="Pfam" id="PF01593">
    <property type="entry name" value="Amino_oxidase"/>
    <property type="match status" value="1"/>
</dbReference>
<dbReference type="EMBL" id="BEGY01000291">
    <property type="protein sequence ID" value="GAX86395.1"/>
    <property type="molecule type" value="Genomic_DNA"/>
</dbReference>
<organism evidence="2 3">
    <name type="scientific">Chlamydomonas eustigma</name>
    <dbReference type="NCBI Taxonomy" id="1157962"/>
    <lineage>
        <taxon>Eukaryota</taxon>
        <taxon>Viridiplantae</taxon>
        <taxon>Chlorophyta</taxon>
        <taxon>core chlorophytes</taxon>
        <taxon>Chlorophyceae</taxon>
        <taxon>CS clade</taxon>
        <taxon>Chlamydomonadales</taxon>
        <taxon>Chlamydomonadaceae</taxon>
        <taxon>Chlamydomonas</taxon>
    </lineage>
</organism>
<dbReference type="SUPFAM" id="SSF51905">
    <property type="entry name" value="FAD/NAD(P)-binding domain"/>
    <property type="match status" value="1"/>
</dbReference>
<proteinExistence type="predicted"/>
<keyword evidence="3" id="KW-1185">Reference proteome</keyword>
<dbReference type="STRING" id="1157962.A0A250XTK8"/>
<comment type="caution">
    <text evidence="2">The sequence shown here is derived from an EMBL/GenBank/DDBJ whole genome shotgun (WGS) entry which is preliminary data.</text>
</comment>
<dbReference type="AlphaFoldDB" id="A0A250XTK8"/>
<evidence type="ECO:0000313" key="2">
    <source>
        <dbReference type="EMBL" id="GAX86395.1"/>
    </source>
</evidence>
<reference evidence="2 3" key="1">
    <citation type="submission" date="2017-08" db="EMBL/GenBank/DDBJ databases">
        <title>Acidophilic green algal genome provides insights into adaptation to an acidic environment.</title>
        <authorList>
            <person name="Hirooka S."/>
            <person name="Hirose Y."/>
            <person name="Kanesaki Y."/>
            <person name="Higuchi S."/>
            <person name="Fujiwara T."/>
            <person name="Onuma R."/>
            <person name="Era A."/>
            <person name="Ohbayashi R."/>
            <person name="Uzuka A."/>
            <person name="Nozaki H."/>
            <person name="Yoshikawa H."/>
            <person name="Miyagishima S.Y."/>
        </authorList>
    </citation>
    <scope>NUCLEOTIDE SEQUENCE [LARGE SCALE GENOMIC DNA]</scope>
    <source>
        <strain evidence="2 3">NIES-2499</strain>
    </source>
</reference>
<dbReference type="PANTHER" id="PTHR42841">
    <property type="entry name" value="AMINE OXIDASE"/>
    <property type="match status" value="1"/>
</dbReference>
<dbReference type="OrthoDB" id="5046242at2759"/>
<evidence type="ECO:0000313" key="3">
    <source>
        <dbReference type="Proteomes" id="UP000232323"/>
    </source>
</evidence>